<proteinExistence type="predicted"/>
<dbReference type="AlphaFoldDB" id="A0A3D9YQ20"/>
<organism evidence="2 3">
    <name type="scientific">Methylovirgula ligni</name>
    <dbReference type="NCBI Taxonomy" id="569860"/>
    <lineage>
        <taxon>Bacteria</taxon>
        <taxon>Pseudomonadati</taxon>
        <taxon>Pseudomonadota</taxon>
        <taxon>Alphaproteobacteria</taxon>
        <taxon>Hyphomicrobiales</taxon>
        <taxon>Beijerinckiaceae</taxon>
        <taxon>Methylovirgula</taxon>
    </lineage>
</organism>
<dbReference type="Proteomes" id="UP000256900">
    <property type="component" value="Unassembled WGS sequence"/>
</dbReference>
<evidence type="ECO:0000313" key="3">
    <source>
        <dbReference type="Proteomes" id="UP000256900"/>
    </source>
</evidence>
<dbReference type="GO" id="GO:0016757">
    <property type="term" value="F:glycosyltransferase activity"/>
    <property type="evidence" value="ECO:0007669"/>
    <property type="project" value="TreeGrafter"/>
</dbReference>
<gene>
    <name evidence="2" type="ORF">DES32_2829</name>
</gene>
<dbReference type="GO" id="GO:0009103">
    <property type="term" value="P:lipopolysaccharide biosynthetic process"/>
    <property type="evidence" value="ECO:0007669"/>
    <property type="project" value="TreeGrafter"/>
</dbReference>
<evidence type="ECO:0000256" key="1">
    <source>
        <dbReference type="ARBA" id="ARBA00022679"/>
    </source>
</evidence>
<name>A0A3D9YQ20_9HYPH</name>
<comment type="caution">
    <text evidence="2">The sequence shown here is derived from an EMBL/GenBank/DDBJ whole genome shotgun (WGS) entry which is preliminary data.</text>
</comment>
<dbReference type="EMBL" id="QUMO01000004">
    <property type="protein sequence ID" value="REF84716.1"/>
    <property type="molecule type" value="Genomic_DNA"/>
</dbReference>
<keyword evidence="3" id="KW-1185">Reference proteome</keyword>
<evidence type="ECO:0000313" key="2">
    <source>
        <dbReference type="EMBL" id="REF84716.1"/>
    </source>
</evidence>
<sequence>MMARQTDVSRAAEFAGKNVLLVHPAWHSCGSYNVFVAQADAYRALGARVISLAINTFPGFAAESGAAKSYLAATQDLPADSRFFTGMPPGAIASPEFFQAANAWLHGDYAAMLIETARQSAHPAELSAVKIDLIHCNHFFCIPIAARLRDIHGCPLLLDTHDLQARQFALRNRNAWTLRPKAKYETMLASELANMRAADVLIHLNTEEADAFSELLPEKRHALIFPSVRPMPLGRGDEIIIVASANYPNFLGLKWFLSEVMPRAGAVPIRIVGNINEMVRRRAPLLYSRYRSLFVGFTGDLAGAYARAAAILLPTTTGYGISIKTIEALSSGVPLVATTPAFRGMGIDPANLKNVILAEDAPAFAAAIRQLAAKTPRRDDASGPSDTRLLYEKLFTAAAYKETLAALVAPLLARSDVLQT</sequence>
<dbReference type="SUPFAM" id="SSF53756">
    <property type="entry name" value="UDP-Glycosyltransferase/glycogen phosphorylase"/>
    <property type="match status" value="1"/>
</dbReference>
<protein>
    <submittedName>
        <fullName evidence="2">Glycosyltransferase involved in cell wall biosynthesis</fullName>
    </submittedName>
</protein>
<dbReference type="Gene3D" id="3.40.50.2000">
    <property type="entry name" value="Glycogen Phosphorylase B"/>
    <property type="match status" value="2"/>
</dbReference>
<accession>A0A3D9YQ20</accession>
<dbReference type="PANTHER" id="PTHR46401">
    <property type="entry name" value="GLYCOSYLTRANSFERASE WBBK-RELATED"/>
    <property type="match status" value="1"/>
</dbReference>
<reference evidence="2 3" key="1">
    <citation type="submission" date="2018-08" db="EMBL/GenBank/DDBJ databases">
        <title>Genomic Encyclopedia of Type Strains, Phase IV (KMG-IV): sequencing the most valuable type-strain genomes for metagenomic binning, comparative biology and taxonomic classification.</title>
        <authorList>
            <person name="Goeker M."/>
        </authorList>
    </citation>
    <scope>NUCLEOTIDE SEQUENCE [LARGE SCALE GENOMIC DNA]</scope>
    <source>
        <strain evidence="2 3">BW863</strain>
    </source>
</reference>
<dbReference type="Pfam" id="PF13692">
    <property type="entry name" value="Glyco_trans_1_4"/>
    <property type="match status" value="1"/>
</dbReference>
<keyword evidence="1 2" id="KW-0808">Transferase</keyword>
<dbReference type="PANTHER" id="PTHR46401:SF2">
    <property type="entry name" value="GLYCOSYLTRANSFERASE WBBK-RELATED"/>
    <property type="match status" value="1"/>
</dbReference>